<dbReference type="Gramene" id="ONI16904">
    <property type="protein sequence ID" value="ONI16904"/>
    <property type="gene ID" value="PRUPE_3G128500"/>
</dbReference>
<evidence type="ECO:0000313" key="1">
    <source>
        <dbReference type="EMBL" id="ONI16904.1"/>
    </source>
</evidence>
<protein>
    <submittedName>
        <fullName evidence="1">Uncharacterized protein</fullName>
    </submittedName>
</protein>
<keyword evidence="2" id="KW-1185">Reference proteome</keyword>
<dbReference type="EMBL" id="CM007653">
    <property type="protein sequence ID" value="ONI16904.1"/>
    <property type="molecule type" value="Genomic_DNA"/>
</dbReference>
<proteinExistence type="predicted"/>
<evidence type="ECO:0000313" key="2">
    <source>
        <dbReference type="Proteomes" id="UP000006882"/>
    </source>
</evidence>
<accession>M5X8X1</accession>
<name>M5X8X1_PRUPE</name>
<dbReference type="Proteomes" id="UP000006882">
    <property type="component" value="Chromosome G3"/>
</dbReference>
<gene>
    <name evidence="1" type="ORF">PRUPE_3G128500</name>
</gene>
<organism evidence="1 2">
    <name type="scientific">Prunus persica</name>
    <name type="common">Peach</name>
    <name type="synonym">Amygdalus persica</name>
    <dbReference type="NCBI Taxonomy" id="3760"/>
    <lineage>
        <taxon>Eukaryota</taxon>
        <taxon>Viridiplantae</taxon>
        <taxon>Streptophyta</taxon>
        <taxon>Embryophyta</taxon>
        <taxon>Tracheophyta</taxon>
        <taxon>Spermatophyta</taxon>
        <taxon>Magnoliopsida</taxon>
        <taxon>eudicotyledons</taxon>
        <taxon>Gunneridae</taxon>
        <taxon>Pentapetalae</taxon>
        <taxon>rosids</taxon>
        <taxon>fabids</taxon>
        <taxon>Rosales</taxon>
        <taxon>Rosaceae</taxon>
        <taxon>Amygdaloideae</taxon>
        <taxon>Amygdaleae</taxon>
        <taxon>Prunus</taxon>
    </lineage>
</organism>
<reference evidence="1 2" key="1">
    <citation type="journal article" date="2013" name="Nat. Genet.">
        <title>The high-quality draft genome of peach (Prunus persica) identifies unique patterns of genetic diversity, domestication and genome evolution.</title>
        <authorList>
            <consortium name="International Peach Genome Initiative"/>
            <person name="Verde I."/>
            <person name="Abbott A.G."/>
            <person name="Scalabrin S."/>
            <person name="Jung S."/>
            <person name="Shu S."/>
            <person name="Marroni F."/>
            <person name="Zhebentyayeva T."/>
            <person name="Dettori M.T."/>
            <person name="Grimwood J."/>
            <person name="Cattonaro F."/>
            <person name="Zuccolo A."/>
            <person name="Rossini L."/>
            <person name="Jenkins J."/>
            <person name="Vendramin E."/>
            <person name="Meisel L.A."/>
            <person name="Decroocq V."/>
            <person name="Sosinski B."/>
            <person name="Prochnik S."/>
            <person name="Mitros T."/>
            <person name="Policriti A."/>
            <person name="Cipriani G."/>
            <person name="Dondini L."/>
            <person name="Ficklin S."/>
            <person name="Goodstein D.M."/>
            <person name="Xuan P."/>
            <person name="Del Fabbro C."/>
            <person name="Aramini V."/>
            <person name="Copetti D."/>
            <person name="Gonzalez S."/>
            <person name="Horner D.S."/>
            <person name="Falchi R."/>
            <person name="Lucas S."/>
            <person name="Mica E."/>
            <person name="Maldonado J."/>
            <person name="Lazzari B."/>
            <person name="Bielenberg D."/>
            <person name="Pirona R."/>
            <person name="Miculan M."/>
            <person name="Barakat A."/>
            <person name="Testolin R."/>
            <person name="Stella A."/>
            <person name="Tartarini S."/>
            <person name="Tonutti P."/>
            <person name="Arus P."/>
            <person name="Orellana A."/>
            <person name="Wells C."/>
            <person name="Main D."/>
            <person name="Vizzotto G."/>
            <person name="Silva H."/>
            <person name="Salamini F."/>
            <person name="Schmutz J."/>
            <person name="Morgante M."/>
            <person name="Rokhsar D.S."/>
        </authorList>
    </citation>
    <scope>NUCLEOTIDE SEQUENCE [LARGE SCALE GENOMIC DNA]</scope>
    <source>
        <strain evidence="2">cv. Nemared</strain>
    </source>
</reference>
<dbReference type="AlphaFoldDB" id="M5X8X1"/>
<sequence length="72" mass="7779">MAQVLGTGFGNRKILCAPLGLRHGPCRSSKGPLGWYESSIWATEEEVLIWTRLGRRVTLAVWQGAQGGLGLA</sequence>
<dbReference type="HOGENOM" id="CLU_2726976_0_0_1"/>